<dbReference type="EMBL" id="BSEH01000733">
    <property type="protein sequence ID" value="GLJ59169.1"/>
    <property type="molecule type" value="Genomic_DNA"/>
</dbReference>
<comment type="caution">
    <text evidence="1">The sequence shown here is derived from an EMBL/GenBank/DDBJ whole genome shotgun (WGS) entry which is preliminary data.</text>
</comment>
<evidence type="ECO:0000313" key="1">
    <source>
        <dbReference type="EMBL" id="GLJ59169.1"/>
    </source>
</evidence>
<sequence>MVAQVIRKIYKAVRVAYRLLQEHCKEGVRATIQSVKTKPEEGFIQMFSMLRWWGRSRGLLKLLVCIERVWIGIHATVPFANFVGIHGDLFSASQIERINVLSEGIMFLPPSIIVIKKGSTPMVEAY</sequence>
<dbReference type="AlphaFoldDB" id="A0AAD3RRP3"/>
<gene>
    <name evidence="1" type="ORF">SUGI_1495970</name>
</gene>
<keyword evidence="2" id="KW-1185">Reference proteome</keyword>
<evidence type="ECO:0000313" key="2">
    <source>
        <dbReference type="Proteomes" id="UP001234787"/>
    </source>
</evidence>
<accession>A0AAD3RRP3</accession>
<dbReference type="Proteomes" id="UP001234787">
    <property type="component" value="Unassembled WGS sequence"/>
</dbReference>
<protein>
    <submittedName>
        <fullName evidence="1">Uncharacterized protein</fullName>
    </submittedName>
</protein>
<organism evidence="1 2">
    <name type="scientific">Cryptomeria japonica</name>
    <name type="common">Japanese cedar</name>
    <name type="synonym">Cupressus japonica</name>
    <dbReference type="NCBI Taxonomy" id="3369"/>
    <lineage>
        <taxon>Eukaryota</taxon>
        <taxon>Viridiplantae</taxon>
        <taxon>Streptophyta</taxon>
        <taxon>Embryophyta</taxon>
        <taxon>Tracheophyta</taxon>
        <taxon>Spermatophyta</taxon>
        <taxon>Pinopsida</taxon>
        <taxon>Pinidae</taxon>
        <taxon>Conifers II</taxon>
        <taxon>Cupressales</taxon>
        <taxon>Cupressaceae</taxon>
        <taxon>Cryptomeria</taxon>
    </lineage>
</organism>
<proteinExistence type="predicted"/>
<reference evidence="1" key="1">
    <citation type="submission" date="2022-12" db="EMBL/GenBank/DDBJ databases">
        <title>Chromosome-Level Genome Assembly of Japanese Cedar (Cryptomeriajaponica D. Don).</title>
        <authorList>
            <person name="Fujino T."/>
            <person name="Yamaguchi K."/>
            <person name="Yokoyama T."/>
            <person name="Hamanaka T."/>
            <person name="Harazono Y."/>
            <person name="Kamada H."/>
            <person name="Kobayashi W."/>
            <person name="Ujino-Ihara T."/>
            <person name="Uchiyama K."/>
            <person name="Matsumoto A."/>
            <person name="Izuno A."/>
            <person name="Tsumura Y."/>
            <person name="Toyoda A."/>
            <person name="Shigenobu S."/>
            <person name="Moriguchi Y."/>
            <person name="Ueno S."/>
            <person name="Kasahara M."/>
        </authorList>
    </citation>
    <scope>NUCLEOTIDE SEQUENCE</scope>
</reference>
<name>A0AAD3RRP3_CRYJA</name>